<keyword evidence="3" id="KW-1185">Reference proteome</keyword>
<dbReference type="PROSITE" id="PS50878">
    <property type="entry name" value="RT_POL"/>
    <property type="match status" value="1"/>
</dbReference>
<reference evidence="2" key="1">
    <citation type="submission" date="2023-07" db="EMBL/GenBank/DDBJ databases">
        <authorList>
            <person name="Stuckert A."/>
        </authorList>
    </citation>
    <scope>NUCLEOTIDE SEQUENCE</scope>
</reference>
<dbReference type="PANTHER" id="PTHR21301:SF13">
    <property type="match status" value="1"/>
</dbReference>
<dbReference type="InterPro" id="IPR058912">
    <property type="entry name" value="HTH_animal"/>
</dbReference>
<protein>
    <recommendedName>
        <fullName evidence="1">Reverse transcriptase domain-containing protein</fullName>
    </recommendedName>
</protein>
<sequence length="604" mass="68338">MGEGKNNIINLSNHILTEPEKTILQAGLSFVPTTNFDPFTWVKDINLFLRKLRRKKFFANSDRNKCQQLGILPEDFEDVCLLADLAEEGDRNPGEGPFTDLKPRSTKMPPPCDHGIIDAFEKLVVDEIKRINPKNRSANPNISKEERAALQCLQSDASLIIKPSDKGGNTVLMNRVEYVKMCMDILADETTYEVIRRDPSPEYKKSLNDILNRALEAHLISKNELNFLLPKSLVITTFYAIPKIHKGYPPLKGRPIVSGIDALGQNSSIYLDQVLRPFVVALPSYTRDTTDLLTKLDGVSVEAGTILISIDVEALYSSIHHEAGLKAVQYFLNTRGNHLAPHNEFVMTLLEYVLCHNFFLFNGRFYHQLRGTAMGSPCAPTYANLLLGWWEDTVVFGDGDAVWGPHIQFCGRYIDDILVLWTGDIPTFHSFMESLNENQLGLRFTYEVGGREISFLDVKLSIEDNGSIRTTLFRKPTAANGLLRWESYHPTPLKRGIPKGQFLRLRRNCSENGDYQNKARDLKKRFTDRGYPRALLEEANQYAKTIERTTLLHPRKNDDETPRIVVGRAVAACVKEHIEVALRMSILLTRSLRFTLLGSSGIVM</sequence>
<dbReference type="InterPro" id="IPR000477">
    <property type="entry name" value="RT_dom"/>
</dbReference>
<evidence type="ECO:0000313" key="3">
    <source>
        <dbReference type="Proteomes" id="UP001176940"/>
    </source>
</evidence>
<dbReference type="InterPro" id="IPR043502">
    <property type="entry name" value="DNA/RNA_pol_sf"/>
</dbReference>
<dbReference type="Proteomes" id="UP001176940">
    <property type="component" value="Unassembled WGS sequence"/>
</dbReference>
<name>A0ABN9LQ29_9NEOB</name>
<accession>A0ABN9LQ29</accession>
<organism evidence="2 3">
    <name type="scientific">Ranitomeya imitator</name>
    <name type="common">mimic poison frog</name>
    <dbReference type="NCBI Taxonomy" id="111125"/>
    <lineage>
        <taxon>Eukaryota</taxon>
        <taxon>Metazoa</taxon>
        <taxon>Chordata</taxon>
        <taxon>Craniata</taxon>
        <taxon>Vertebrata</taxon>
        <taxon>Euteleostomi</taxon>
        <taxon>Amphibia</taxon>
        <taxon>Batrachia</taxon>
        <taxon>Anura</taxon>
        <taxon>Neobatrachia</taxon>
        <taxon>Hyloidea</taxon>
        <taxon>Dendrobatidae</taxon>
        <taxon>Dendrobatinae</taxon>
        <taxon>Ranitomeya</taxon>
    </lineage>
</organism>
<dbReference type="Pfam" id="PF26215">
    <property type="entry name" value="HTH_animal"/>
    <property type="match status" value="1"/>
</dbReference>
<feature type="domain" description="Reverse transcriptase" evidence="1">
    <location>
        <begin position="222"/>
        <end position="490"/>
    </location>
</feature>
<comment type="caution">
    <text evidence="2">The sequence shown here is derived from an EMBL/GenBank/DDBJ whole genome shotgun (WGS) entry which is preliminary data.</text>
</comment>
<gene>
    <name evidence="2" type="ORF">RIMI_LOCUS11802853</name>
</gene>
<dbReference type="SUPFAM" id="SSF56672">
    <property type="entry name" value="DNA/RNA polymerases"/>
    <property type="match status" value="1"/>
</dbReference>
<dbReference type="EMBL" id="CAUEEQ010027172">
    <property type="protein sequence ID" value="CAJ0947719.1"/>
    <property type="molecule type" value="Genomic_DNA"/>
</dbReference>
<dbReference type="PANTHER" id="PTHR21301">
    <property type="entry name" value="REVERSE TRANSCRIPTASE"/>
    <property type="match status" value="1"/>
</dbReference>
<evidence type="ECO:0000313" key="2">
    <source>
        <dbReference type="EMBL" id="CAJ0947719.1"/>
    </source>
</evidence>
<proteinExistence type="predicted"/>
<evidence type="ECO:0000259" key="1">
    <source>
        <dbReference type="PROSITE" id="PS50878"/>
    </source>
</evidence>